<feature type="domain" description="DUF2314" evidence="4">
    <location>
        <begin position="16"/>
        <end position="154"/>
    </location>
</feature>
<dbReference type="Proteomes" id="UP000676565">
    <property type="component" value="Unassembled WGS sequence"/>
</dbReference>
<dbReference type="EMBL" id="JAGKQQ010000001">
    <property type="protein sequence ID" value="MBP3959899.1"/>
    <property type="molecule type" value="Genomic_DNA"/>
</dbReference>
<dbReference type="PANTHER" id="PTHR24197">
    <property type="entry name" value="ANKYRIN REPEAT DOMAIN-CONTAINING PROTEIN 61"/>
    <property type="match status" value="1"/>
</dbReference>
<dbReference type="SUPFAM" id="SSF48403">
    <property type="entry name" value="Ankyrin repeat"/>
    <property type="match status" value="1"/>
</dbReference>
<sequence>MSGSQSSKVFMFDNSDPEMQRAYETARATFRYFWREIAWERRRIIPALSLACVKMPFSDGAADPGTQDASQVEQMWVGEIDFDGRVVSGALLNSPNWLKTVQVGDAVRRPLNEITDWMYAINGDVYGAYTVNLMRSRMNSQERESHDGAWGLNFGDPQKIRVAPEPKKSGGLMKALFGGRGGATDPEHPMSAAMGPPLKDQLAKDPSMLHSKDDRGWTLLHHQALAGSLATVEILLECGADPNAATDDGTTPVQLAEALGWDKVVALLARKGAR</sequence>
<gene>
    <name evidence="5" type="ORF">J8F10_32030</name>
</gene>
<dbReference type="Gene3D" id="1.25.40.20">
    <property type="entry name" value="Ankyrin repeat-containing domain"/>
    <property type="match status" value="1"/>
</dbReference>
<dbReference type="Pfam" id="PF10077">
    <property type="entry name" value="DUF2314"/>
    <property type="match status" value="1"/>
</dbReference>
<dbReference type="InterPro" id="IPR002110">
    <property type="entry name" value="Ankyrin_rpt"/>
</dbReference>
<evidence type="ECO:0000256" key="3">
    <source>
        <dbReference type="PROSITE-ProRule" id="PRU00023"/>
    </source>
</evidence>
<evidence type="ECO:0000256" key="2">
    <source>
        <dbReference type="ARBA" id="ARBA00023043"/>
    </source>
</evidence>
<dbReference type="InterPro" id="IPR018756">
    <property type="entry name" value="DUF2314"/>
</dbReference>
<name>A0ABS5C1Q9_9BACT</name>
<dbReference type="PROSITE" id="PS50088">
    <property type="entry name" value="ANK_REPEAT"/>
    <property type="match status" value="2"/>
</dbReference>
<reference evidence="5 6" key="1">
    <citation type="submission" date="2021-04" db="EMBL/GenBank/DDBJ databases">
        <authorList>
            <person name="Ivanova A."/>
        </authorList>
    </citation>
    <scope>NUCLEOTIDE SEQUENCE [LARGE SCALE GENOMIC DNA]</scope>
    <source>
        <strain evidence="5 6">G18</strain>
    </source>
</reference>
<accession>A0ABS5C1Q9</accession>
<organism evidence="5 6">
    <name type="scientific">Gemmata palustris</name>
    <dbReference type="NCBI Taxonomy" id="2822762"/>
    <lineage>
        <taxon>Bacteria</taxon>
        <taxon>Pseudomonadati</taxon>
        <taxon>Planctomycetota</taxon>
        <taxon>Planctomycetia</taxon>
        <taxon>Gemmatales</taxon>
        <taxon>Gemmataceae</taxon>
        <taxon>Gemmata</taxon>
    </lineage>
</organism>
<protein>
    <submittedName>
        <fullName evidence="5">DUF2314 domain-containing protein</fullName>
    </submittedName>
</protein>
<evidence type="ECO:0000256" key="1">
    <source>
        <dbReference type="ARBA" id="ARBA00022737"/>
    </source>
</evidence>
<dbReference type="Pfam" id="PF12796">
    <property type="entry name" value="Ank_2"/>
    <property type="match status" value="1"/>
</dbReference>
<proteinExistence type="predicted"/>
<dbReference type="InterPro" id="IPR036770">
    <property type="entry name" value="Ankyrin_rpt-contain_sf"/>
</dbReference>
<feature type="repeat" description="ANK" evidence="3">
    <location>
        <begin position="248"/>
        <end position="274"/>
    </location>
</feature>
<feature type="repeat" description="ANK" evidence="3">
    <location>
        <begin position="215"/>
        <end position="247"/>
    </location>
</feature>
<keyword evidence="1" id="KW-0677">Repeat</keyword>
<dbReference type="PANTHER" id="PTHR24197:SF44">
    <property type="entry name" value="ANKYRIN REPEAT DOMAIN-CONTAINING PROTEIN 54"/>
    <property type="match status" value="1"/>
</dbReference>
<evidence type="ECO:0000259" key="4">
    <source>
        <dbReference type="Pfam" id="PF10077"/>
    </source>
</evidence>
<evidence type="ECO:0000313" key="6">
    <source>
        <dbReference type="Proteomes" id="UP000676565"/>
    </source>
</evidence>
<keyword evidence="6" id="KW-1185">Reference proteome</keyword>
<comment type="caution">
    <text evidence="5">The sequence shown here is derived from an EMBL/GenBank/DDBJ whole genome shotgun (WGS) entry which is preliminary data.</text>
</comment>
<dbReference type="PROSITE" id="PS50297">
    <property type="entry name" value="ANK_REP_REGION"/>
    <property type="match status" value="2"/>
</dbReference>
<keyword evidence="2 3" id="KW-0040">ANK repeat</keyword>
<evidence type="ECO:0000313" key="5">
    <source>
        <dbReference type="EMBL" id="MBP3959899.1"/>
    </source>
</evidence>